<dbReference type="Proteomes" id="UP000247152">
    <property type="component" value="Unassembled WGS sequence"/>
</dbReference>
<evidence type="ECO:0000313" key="2">
    <source>
        <dbReference type="EMBL" id="RUR25890.1"/>
    </source>
</evidence>
<name>A0A317UAS4_9GAMM</name>
<reference evidence="2 4" key="2">
    <citation type="submission" date="2018-12" db="EMBL/GenBank/DDBJ databases">
        <title>Legionella sp,whole genome shotgun sequence.</title>
        <authorList>
            <person name="Wu H."/>
        </authorList>
    </citation>
    <scope>NUCLEOTIDE SEQUENCE [LARGE SCALE GENOMIC DNA]</scope>
    <source>
        <strain evidence="2">Km489</strain>
        <strain evidence="4">km489</strain>
    </source>
</reference>
<dbReference type="EMBL" id="RZGX01000002">
    <property type="protein sequence ID" value="RUR25890.1"/>
    <property type="molecule type" value="Genomic_DNA"/>
</dbReference>
<evidence type="ECO:0000313" key="4">
    <source>
        <dbReference type="Proteomes" id="UP000287374"/>
    </source>
</evidence>
<dbReference type="Proteomes" id="UP000287374">
    <property type="component" value="Unassembled WGS sequence"/>
</dbReference>
<evidence type="ECO:0000313" key="3">
    <source>
        <dbReference type="Proteomes" id="UP000247152"/>
    </source>
</evidence>
<gene>
    <name evidence="1" type="ORF">DGG96_00675</name>
    <name evidence="2" type="ORF">ELY20_01715</name>
</gene>
<dbReference type="OrthoDB" id="5657179at2"/>
<evidence type="ECO:0000313" key="1">
    <source>
        <dbReference type="EMBL" id="PWY57642.1"/>
    </source>
</evidence>
<dbReference type="EMBL" id="QHJG01000001">
    <property type="protein sequence ID" value="PWY57642.1"/>
    <property type="molecule type" value="Genomic_DNA"/>
</dbReference>
<organism evidence="1 3">
    <name type="scientific">Legionella qingyii</name>
    <dbReference type="NCBI Taxonomy" id="2184757"/>
    <lineage>
        <taxon>Bacteria</taxon>
        <taxon>Pseudomonadati</taxon>
        <taxon>Pseudomonadota</taxon>
        <taxon>Gammaproteobacteria</taxon>
        <taxon>Legionellales</taxon>
        <taxon>Legionellaceae</taxon>
        <taxon>Legionella</taxon>
    </lineage>
</organism>
<dbReference type="AlphaFoldDB" id="A0A317UAS4"/>
<proteinExistence type="predicted"/>
<accession>A0A317UAS4</accession>
<dbReference type="RefSeq" id="WP_110141092.1">
    <property type="nucleotide sequence ID" value="NZ_QHJG01000001.1"/>
</dbReference>
<protein>
    <submittedName>
        <fullName evidence="1">Uncharacterized protein</fullName>
    </submittedName>
</protein>
<keyword evidence="4" id="KW-1185">Reference proteome</keyword>
<reference evidence="1 3" key="1">
    <citation type="submission" date="2018-05" db="EMBL/GenBank/DDBJ databases">
        <title>Legionella qingyii sp.nov., whole genome shotgun sequence.</title>
        <authorList>
            <person name="Wu H."/>
            <person name="Zhu Q."/>
            <person name="Hu C."/>
        </authorList>
    </citation>
    <scope>NUCLEOTIDE SEQUENCE [LARGE SCALE GENOMIC DNA]</scope>
    <source>
        <strain evidence="1 3">HEB18</strain>
    </source>
</reference>
<sequence>MMMKSMFRPFAARSSSFFQSSSLSNRAYSTPAYRVKLMEKDGDRIGVITSKENNPEKLSKLKEELAAKDYEVYAVTPEEIMVVQSKAKFLKDINDAAREIEENTSNFKP</sequence>
<comment type="caution">
    <text evidence="1">The sequence shown here is derived from an EMBL/GenBank/DDBJ whole genome shotgun (WGS) entry which is preliminary data.</text>
</comment>